<dbReference type="GO" id="GO:0030170">
    <property type="term" value="F:pyridoxal phosphate binding"/>
    <property type="evidence" value="ECO:0007669"/>
    <property type="project" value="TreeGrafter"/>
</dbReference>
<dbReference type="HAMAP" id="MF_01201">
    <property type="entry name" value="Ala_racemase"/>
    <property type="match status" value="1"/>
</dbReference>
<dbReference type="InterPro" id="IPR011079">
    <property type="entry name" value="Ala_racemase_C"/>
</dbReference>
<sequence length="361" mass="38807">MSRPAKALIDLEALRYNCQLANSLSPNSQTMAVVKANAYGHGAVPVAHALTDLVPAFGVACIEEAIELREAGIENPIHLLEGAFSNDEISIAAEQHFSLAVVNQEQKRANLNANPSTPLRVWICVDTGMHRLGLAPDELTSTYRELATSNNVAGDIVVATHFACADDLENDFTAIQLTRMTQAADELQVPKSFANSAGLIGWPDTRADWNRPGIMLYGSSPFSTPHPDADRLLPVMTFTSAVIALRDIQPGETVGYAATWKAERPTRIATVAIGYGDGYPLHAPSGTPVLINGQRCPMVGRVSMDMITVDVTDLPSVTIEDEVTLWGAGLSVNEIAACAGTVSYELLTRMPRRAPRVYING</sequence>
<keyword evidence="2" id="KW-0663">Pyridoxal phosphate</keyword>
<dbReference type="CDD" id="cd06827">
    <property type="entry name" value="PLPDE_III_AR_proteobact"/>
    <property type="match status" value="1"/>
</dbReference>
<dbReference type="PANTHER" id="PTHR30511">
    <property type="entry name" value="ALANINE RACEMASE"/>
    <property type="match status" value="1"/>
</dbReference>
<dbReference type="PRINTS" id="PR00992">
    <property type="entry name" value="ALARACEMASE"/>
</dbReference>
<comment type="caution">
    <text evidence="5">The sequence shown here is derived from an EMBL/GenBank/DDBJ whole genome shotgun (WGS) entry which is preliminary data.</text>
</comment>
<evidence type="ECO:0000256" key="1">
    <source>
        <dbReference type="ARBA" id="ARBA00001933"/>
    </source>
</evidence>
<dbReference type="Pfam" id="PF01168">
    <property type="entry name" value="Ala_racemase_N"/>
    <property type="match status" value="1"/>
</dbReference>
<dbReference type="AlphaFoldDB" id="A0A0F9GLW6"/>
<dbReference type="Gene3D" id="3.20.20.10">
    <property type="entry name" value="Alanine racemase"/>
    <property type="match status" value="1"/>
</dbReference>
<gene>
    <name evidence="5" type="ORF">LCGC14_1810070</name>
</gene>
<reference evidence="5" key="1">
    <citation type="journal article" date="2015" name="Nature">
        <title>Complex archaea that bridge the gap between prokaryotes and eukaryotes.</title>
        <authorList>
            <person name="Spang A."/>
            <person name="Saw J.H."/>
            <person name="Jorgensen S.L."/>
            <person name="Zaremba-Niedzwiedzka K."/>
            <person name="Martijn J."/>
            <person name="Lind A.E."/>
            <person name="van Eijk R."/>
            <person name="Schleper C."/>
            <person name="Guy L."/>
            <person name="Ettema T.J."/>
        </authorList>
    </citation>
    <scope>NUCLEOTIDE SEQUENCE</scope>
</reference>
<dbReference type="Gene3D" id="2.40.37.10">
    <property type="entry name" value="Lyase, Ornithine Decarboxylase, Chain A, domain 1"/>
    <property type="match status" value="1"/>
</dbReference>
<dbReference type="InterPro" id="IPR009006">
    <property type="entry name" value="Ala_racemase/Decarboxylase_C"/>
</dbReference>
<dbReference type="SUPFAM" id="SSF51419">
    <property type="entry name" value="PLP-binding barrel"/>
    <property type="match status" value="1"/>
</dbReference>
<dbReference type="InterPro" id="IPR001608">
    <property type="entry name" value="Ala_racemase_N"/>
</dbReference>
<dbReference type="PROSITE" id="PS00395">
    <property type="entry name" value="ALANINE_RACEMASE"/>
    <property type="match status" value="1"/>
</dbReference>
<dbReference type="GO" id="GO:0030632">
    <property type="term" value="P:D-alanine biosynthetic process"/>
    <property type="evidence" value="ECO:0007669"/>
    <property type="project" value="TreeGrafter"/>
</dbReference>
<name>A0A0F9GLW6_9ZZZZ</name>
<dbReference type="NCBIfam" id="TIGR00492">
    <property type="entry name" value="alr"/>
    <property type="match status" value="1"/>
</dbReference>
<dbReference type="EMBL" id="LAZR01017568">
    <property type="protein sequence ID" value="KKL99874.1"/>
    <property type="molecule type" value="Genomic_DNA"/>
</dbReference>
<evidence type="ECO:0000256" key="2">
    <source>
        <dbReference type="ARBA" id="ARBA00022898"/>
    </source>
</evidence>
<dbReference type="SMART" id="SM01005">
    <property type="entry name" value="Ala_racemase_C"/>
    <property type="match status" value="1"/>
</dbReference>
<comment type="cofactor">
    <cofactor evidence="1">
        <name>pyridoxal 5'-phosphate</name>
        <dbReference type="ChEBI" id="CHEBI:597326"/>
    </cofactor>
</comment>
<organism evidence="5">
    <name type="scientific">marine sediment metagenome</name>
    <dbReference type="NCBI Taxonomy" id="412755"/>
    <lineage>
        <taxon>unclassified sequences</taxon>
        <taxon>metagenomes</taxon>
        <taxon>ecological metagenomes</taxon>
    </lineage>
</organism>
<proteinExistence type="inferred from homology"/>
<protein>
    <recommendedName>
        <fullName evidence="4">Alanine racemase C-terminal domain-containing protein</fullName>
    </recommendedName>
</protein>
<feature type="domain" description="Alanine racemase C-terminal" evidence="4">
    <location>
        <begin position="235"/>
        <end position="359"/>
    </location>
</feature>
<dbReference type="InterPro" id="IPR020622">
    <property type="entry name" value="Ala_racemase_pyridoxalP-BS"/>
</dbReference>
<dbReference type="PANTHER" id="PTHR30511:SF0">
    <property type="entry name" value="ALANINE RACEMASE, CATABOLIC-RELATED"/>
    <property type="match status" value="1"/>
</dbReference>
<dbReference type="InterPro" id="IPR000821">
    <property type="entry name" value="Ala_racemase"/>
</dbReference>
<evidence type="ECO:0000256" key="3">
    <source>
        <dbReference type="ARBA" id="ARBA00023235"/>
    </source>
</evidence>
<keyword evidence="3" id="KW-0413">Isomerase</keyword>
<dbReference type="GO" id="GO:0005829">
    <property type="term" value="C:cytosol"/>
    <property type="evidence" value="ECO:0007669"/>
    <property type="project" value="TreeGrafter"/>
</dbReference>
<dbReference type="GO" id="GO:0008784">
    <property type="term" value="F:alanine racemase activity"/>
    <property type="evidence" value="ECO:0007669"/>
    <property type="project" value="InterPro"/>
</dbReference>
<dbReference type="InterPro" id="IPR029066">
    <property type="entry name" value="PLP-binding_barrel"/>
</dbReference>
<evidence type="ECO:0000259" key="4">
    <source>
        <dbReference type="SMART" id="SM01005"/>
    </source>
</evidence>
<dbReference type="SUPFAM" id="SSF50621">
    <property type="entry name" value="Alanine racemase C-terminal domain-like"/>
    <property type="match status" value="1"/>
</dbReference>
<evidence type="ECO:0000313" key="5">
    <source>
        <dbReference type="EMBL" id="KKL99874.1"/>
    </source>
</evidence>
<dbReference type="FunFam" id="3.20.20.10:FF:000002">
    <property type="entry name" value="Alanine racemase"/>
    <property type="match status" value="1"/>
</dbReference>
<dbReference type="Pfam" id="PF00842">
    <property type="entry name" value="Ala_racemase_C"/>
    <property type="match status" value="1"/>
</dbReference>
<accession>A0A0F9GLW6</accession>